<evidence type="ECO:0008006" key="2">
    <source>
        <dbReference type="Google" id="ProtNLM"/>
    </source>
</evidence>
<protein>
    <recommendedName>
        <fullName evidence="2">Lipoprotein</fullName>
    </recommendedName>
</protein>
<dbReference type="AlphaFoldDB" id="A0AAU1U7J2"/>
<reference evidence="1" key="1">
    <citation type="submission" date="2022-10" db="EMBL/GenBank/DDBJ databases">
        <title>The complete genomes of actinobacterial strains from the NBC collection.</title>
        <authorList>
            <person name="Joergensen T.S."/>
            <person name="Alvarez Arevalo M."/>
            <person name="Sterndorff E.B."/>
            <person name="Faurdal D."/>
            <person name="Vuksanovic O."/>
            <person name="Mourched A.-S."/>
            <person name="Charusanti P."/>
            <person name="Shaw S."/>
            <person name="Blin K."/>
            <person name="Weber T."/>
        </authorList>
    </citation>
    <scope>NUCLEOTIDE SEQUENCE</scope>
    <source>
        <strain evidence="1">NBC_00119</strain>
    </source>
</reference>
<name>A0AAU1U7J2_9ACTN</name>
<sequence length="132" mass="14063">MTDTYDHDERGRWFEEGAGRAFANSAACACAAWFLPFSSWGTLTTSWTHLIVALGILSPDRGAQTTAGVVAVAGIVAAWHIDPGALQTATPTSKLVFAIRRVLSRVLRWATLTGTALCLPITLRIVHIGSGV</sequence>
<evidence type="ECO:0000313" key="1">
    <source>
        <dbReference type="EMBL" id="WTS13905.1"/>
    </source>
</evidence>
<gene>
    <name evidence="1" type="ORF">OHU69_24345</name>
</gene>
<accession>A0AAU1U7J2</accession>
<dbReference type="EMBL" id="CP108195">
    <property type="protein sequence ID" value="WTS13905.1"/>
    <property type="molecule type" value="Genomic_DNA"/>
</dbReference>
<organism evidence="1">
    <name type="scientific">Streptomyces sp. NBC_00119</name>
    <dbReference type="NCBI Taxonomy" id="2975659"/>
    <lineage>
        <taxon>Bacteria</taxon>
        <taxon>Bacillati</taxon>
        <taxon>Actinomycetota</taxon>
        <taxon>Actinomycetes</taxon>
        <taxon>Kitasatosporales</taxon>
        <taxon>Streptomycetaceae</taxon>
        <taxon>Streptomyces</taxon>
    </lineage>
</organism>
<proteinExistence type="predicted"/>